<protein>
    <recommendedName>
        <fullName evidence="4">Tc1-like transposase DDE domain-containing protein</fullName>
    </recommendedName>
</protein>
<name>A0A9P3GZ86_9FUNG</name>
<dbReference type="PANTHER" id="PTHR33939:SF1">
    <property type="entry name" value="DUF4371 DOMAIN-CONTAINING PROTEIN"/>
    <property type="match status" value="1"/>
</dbReference>
<dbReference type="AlphaFoldDB" id="A0A9P3GZ86"/>
<reference evidence="2" key="2">
    <citation type="journal article" date="2022" name="Microbiol. Resour. Announc.">
        <title>Whole-Genome Sequence of Entomortierella parvispora E1425, a Mucoromycotan Fungus Associated with Burkholderiaceae-Related Endosymbiotic Bacteria.</title>
        <authorList>
            <person name="Herlambang A."/>
            <person name="Guo Y."/>
            <person name="Takashima Y."/>
            <person name="Narisawa K."/>
            <person name="Ohta H."/>
            <person name="Nishizawa T."/>
        </authorList>
    </citation>
    <scope>NUCLEOTIDE SEQUENCE</scope>
    <source>
        <strain evidence="2">E1425</strain>
    </source>
</reference>
<dbReference type="InterPro" id="IPR036397">
    <property type="entry name" value="RNaseH_sf"/>
</dbReference>
<evidence type="ECO:0000256" key="1">
    <source>
        <dbReference type="SAM" id="MobiDB-lite"/>
    </source>
</evidence>
<dbReference type="PANTHER" id="PTHR33939">
    <property type="entry name" value="PROTEIN CBG22215"/>
    <property type="match status" value="1"/>
</dbReference>
<reference evidence="2" key="1">
    <citation type="submission" date="2021-11" db="EMBL/GenBank/DDBJ databases">
        <authorList>
            <person name="Herlambang A."/>
            <person name="Guo Y."/>
            <person name="Takashima Y."/>
            <person name="Nishizawa T."/>
        </authorList>
    </citation>
    <scope>NUCLEOTIDE SEQUENCE</scope>
    <source>
        <strain evidence="2">E1425</strain>
    </source>
</reference>
<evidence type="ECO:0000313" key="2">
    <source>
        <dbReference type="EMBL" id="GJJ67773.1"/>
    </source>
</evidence>
<comment type="caution">
    <text evidence="2">The sequence shown here is derived from an EMBL/GenBank/DDBJ whole genome shotgun (WGS) entry which is preliminary data.</text>
</comment>
<dbReference type="OrthoDB" id="2266637at2759"/>
<feature type="region of interest" description="Disordered" evidence="1">
    <location>
        <begin position="190"/>
        <end position="214"/>
    </location>
</feature>
<accession>A0A9P3GZ86</accession>
<dbReference type="Proteomes" id="UP000827284">
    <property type="component" value="Unassembled WGS sequence"/>
</dbReference>
<sequence length="576" mass="66309">MTSIFQRGMSLILGDLAFVTTFNIDEGLGSSQAVVDQYKRRRGKALSSDERRSVHHCYEICKQEKYNGRVVLTSNPLARTAHYLGIALNAVTNVITRESSVDKRGRHARYVLIETYISDIRRCVTELNAQGKTVTTQVLYNQLCIWYNVVEENERNVAAAAAMITHRNTPEREALTQRNKQVLEINDEVGRDEQGTDMVGEEEEEGPMAPKPRALQVPSRETIRLLRHKMGFVYKDVGVTKNFVDTEDIKKKRKRYLQGLHAACDRNALVVYIDETFCNQNHVANKSWFMPGMLVVRKNKGKRYCILHAGCTFGWIGEPKVWPAKYEGTSDYHENMNSAIFERYLSDFCTQCRTEGHEDVVFVMDNAKYHRRESSPEDDLEEQAPIHGLEEAGVVNGVDEVYADTEEASDPDWEDIVQAEELKRKTLSQLSKPELIGRLKRFGQDEEQLKQLKKPALYAMAQEERFRIPLKTEKIIERFGHKTLWLPPCHPDLYPIEQAWGLTKNYVAKVNDGTDLDGFIRYDEKWFGLVNHSNTVADNYIRQDRINVLPYERMADDIIYLDESEDEDTDESDNDS</sequence>
<keyword evidence="3" id="KW-1185">Reference proteome</keyword>
<organism evidence="2 3">
    <name type="scientific">Entomortierella parvispora</name>
    <dbReference type="NCBI Taxonomy" id="205924"/>
    <lineage>
        <taxon>Eukaryota</taxon>
        <taxon>Fungi</taxon>
        <taxon>Fungi incertae sedis</taxon>
        <taxon>Mucoromycota</taxon>
        <taxon>Mortierellomycotina</taxon>
        <taxon>Mortierellomycetes</taxon>
        <taxon>Mortierellales</taxon>
        <taxon>Mortierellaceae</taxon>
        <taxon>Entomortierella</taxon>
    </lineage>
</organism>
<gene>
    <name evidence="2" type="ORF">EMPS_00119</name>
</gene>
<dbReference type="GO" id="GO:0003676">
    <property type="term" value="F:nucleic acid binding"/>
    <property type="evidence" value="ECO:0007669"/>
    <property type="project" value="InterPro"/>
</dbReference>
<dbReference type="EMBL" id="BQFW01000001">
    <property type="protein sequence ID" value="GJJ67773.1"/>
    <property type="molecule type" value="Genomic_DNA"/>
</dbReference>
<evidence type="ECO:0008006" key="4">
    <source>
        <dbReference type="Google" id="ProtNLM"/>
    </source>
</evidence>
<evidence type="ECO:0000313" key="3">
    <source>
        <dbReference type="Proteomes" id="UP000827284"/>
    </source>
</evidence>
<proteinExistence type="predicted"/>
<dbReference type="Gene3D" id="3.30.420.10">
    <property type="entry name" value="Ribonuclease H-like superfamily/Ribonuclease H"/>
    <property type="match status" value="1"/>
</dbReference>